<name>A0ACB8ECK9_9SAUR</name>
<dbReference type="Proteomes" id="UP000827872">
    <property type="component" value="Linkage Group LG16"/>
</dbReference>
<keyword evidence="2" id="KW-1185">Reference proteome</keyword>
<reference evidence="1" key="1">
    <citation type="submission" date="2021-08" db="EMBL/GenBank/DDBJ databases">
        <title>The first chromosome-level gecko genome reveals the dynamic sex chromosomes of Neotropical dwarf geckos (Sphaerodactylidae: Sphaerodactylus).</title>
        <authorList>
            <person name="Pinto B.J."/>
            <person name="Keating S.E."/>
            <person name="Gamble T."/>
        </authorList>
    </citation>
    <scope>NUCLEOTIDE SEQUENCE</scope>
    <source>
        <strain evidence="1">TG3544</strain>
    </source>
</reference>
<evidence type="ECO:0000313" key="1">
    <source>
        <dbReference type="EMBL" id="KAH7990274.1"/>
    </source>
</evidence>
<keyword evidence="1" id="KW-0675">Receptor</keyword>
<protein>
    <submittedName>
        <fullName evidence="1">TNF receptor-associated factor 4</fullName>
    </submittedName>
</protein>
<sequence>MAAASKQLTAPAGGLISAAVSAFLSREGVFKCPEDQLPLDYAKIYPDPDLEVQVLSLTIRCIHSEEGCRWSGTIRHLQAHLGTCSFNVVPCPNRCGVKLSRRDLPAHVQHDCPQRHLKCEFCGTDFTGEAYENHEGLCPQESVYCENKCGARMMRRLLSQHMLVECPKRTQPCSYCAKDFLYDTIQHCQKTAGHLKKTADRLGLCPFGAGCKHRCQSCIHLFRHLGESTKLHLELMVMVTRQRQELTRAIAPEKVEEAGQVEQRHGVLIWKIADYSRQTARSS</sequence>
<accession>A0ACB8ECK9</accession>
<comment type="caution">
    <text evidence="1">The sequence shown here is derived from an EMBL/GenBank/DDBJ whole genome shotgun (WGS) entry which is preliminary data.</text>
</comment>
<gene>
    <name evidence="1" type="primary">TRAF4</name>
    <name evidence="1" type="ORF">K3G42_005026</name>
</gene>
<organism evidence="1 2">
    <name type="scientific">Sphaerodactylus townsendi</name>
    <dbReference type="NCBI Taxonomy" id="933632"/>
    <lineage>
        <taxon>Eukaryota</taxon>
        <taxon>Metazoa</taxon>
        <taxon>Chordata</taxon>
        <taxon>Craniata</taxon>
        <taxon>Vertebrata</taxon>
        <taxon>Euteleostomi</taxon>
        <taxon>Lepidosauria</taxon>
        <taxon>Squamata</taxon>
        <taxon>Bifurcata</taxon>
        <taxon>Gekkota</taxon>
        <taxon>Sphaerodactylidae</taxon>
        <taxon>Sphaerodactylus</taxon>
    </lineage>
</organism>
<proteinExistence type="predicted"/>
<evidence type="ECO:0000313" key="2">
    <source>
        <dbReference type="Proteomes" id="UP000827872"/>
    </source>
</evidence>
<dbReference type="EMBL" id="CM037629">
    <property type="protein sequence ID" value="KAH7990274.1"/>
    <property type="molecule type" value="Genomic_DNA"/>
</dbReference>